<evidence type="ECO:0000313" key="10">
    <source>
        <dbReference type="EMBL" id="CAB5231238.1"/>
    </source>
</evidence>
<evidence type="ECO:0000313" key="6">
    <source>
        <dbReference type="EMBL" id="CAB4189680.1"/>
    </source>
</evidence>
<reference evidence="5" key="1">
    <citation type="submission" date="2020-05" db="EMBL/GenBank/DDBJ databases">
        <authorList>
            <person name="Chiriac C."/>
            <person name="Salcher M."/>
            <person name="Ghai R."/>
            <person name="Kavagutti S V."/>
        </authorList>
    </citation>
    <scope>NUCLEOTIDE SEQUENCE</scope>
</reference>
<sequence length="134" mass="15334">MTELGTTFQTVDEEEQDEEYPSFCNFQTYGAYVFAKDLNLTPLWYAKLHSVSVVDRFNYSRFLKSEVMSQVRVRSSVLTELFGTQNSSTVSFVQALLELKDVNWYEISKELIQDFGLEGVSDVLSSSPEEDEAI</sequence>
<gene>
    <name evidence="4" type="ORF">UFOVP1036_32</name>
    <name evidence="5" type="ORF">UFOVP1132_35</name>
    <name evidence="6" type="ORF">UFOVP1190_10</name>
    <name evidence="7" type="ORF">UFOVP1248_16</name>
    <name evidence="8" type="ORF">UFOVP1493_71</name>
    <name evidence="10" type="ORF">UFOVP1584_41</name>
    <name evidence="9" type="ORF">UFOVP1635_24</name>
    <name evidence="1" type="ORF">UFOVP521_67</name>
    <name evidence="2" type="ORF">UFOVP856_39</name>
    <name evidence="3" type="ORF">UFOVP967_49</name>
</gene>
<dbReference type="EMBL" id="LR797192">
    <property type="protein sequence ID" value="CAB4192283.1"/>
    <property type="molecule type" value="Genomic_DNA"/>
</dbReference>
<dbReference type="EMBL" id="LR796910">
    <property type="protein sequence ID" value="CAB4174438.1"/>
    <property type="molecule type" value="Genomic_DNA"/>
</dbReference>
<proteinExistence type="predicted"/>
<evidence type="ECO:0000313" key="8">
    <source>
        <dbReference type="EMBL" id="CAB4217718.1"/>
    </source>
</evidence>
<dbReference type="EMBL" id="LR797088">
    <property type="protein sequence ID" value="CAB4186224.1"/>
    <property type="molecule type" value="Genomic_DNA"/>
</dbReference>
<accession>A0A6J5R3R8</accession>
<evidence type="ECO:0000313" key="5">
    <source>
        <dbReference type="EMBL" id="CAB4186224.1"/>
    </source>
</evidence>
<name>A0A6J5R3R8_9CAUD</name>
<dbReference type="EMBL" id="LR796811">
    <property type="protein sequence ID" value="CAB4167601.1"/>
    <property type="molecule type" value="Genomic_DNA"/>
</dbReference>
<organism evidence="5">
    <name type="scientific">uncultured Caudovirales phage</name>
    <dbReference type="NCBI Taxonomy" id="2100421"/>
    <lineage>
        <taxon>Viruses</taxon>
        <taxon>Duplodnaviria</taxon>
        <taxon>Heunggongvirae</taxon>
        <taxon>Uroviricota</taxon>
        <taxon>Caudoviricetes</taxon>
        <taxon>Peduoviridae</taxon>
        <taxon>Maltschvirus</taxon>
        <taxon>Maltschvirus maltsch</taxon>
    </lineage>
</organism>
<evidence type="ECO:0000313" key="4">
    <source>
        <dbReference type="EMBL" id="CAB4180459.1"/>
    </source>
</evidence>
<dbReference type="EMBL" id="LR798432">
    <property type="protein sequence ID" value="CAB5231238.1"/>
    <property type="molecule type" value="Genomic_DNA"/>
</dbReference>
<dbReference type="EMBL" id="LR796496">
    <property type="protein sequence ID" value="CAB4148339.1"/>
    <property type="molecule type" value="Genomic_DNA"/>
</dbReference>
<evidence type="ECO:0000313" key="2">
    <source>
        <dbReference type="EMBL" id="CAB4167601.1"/>
    </source>
</evidence>
<dbReference type="EMBL" id="LR797145">
    <property type="protein sequence ID" value="CAB4189680.1"/>
    <property type="molecule type" value="Genomic_DNA"/>
</dbReference>
<dbReference type="EMBL" id="LR796991">
    <property type="protein sequence ID" value="CAB4180459.1"/>
    <property type="molecule type" value="Genomic_DNA"/>
</dbReference>
<evidence type="ECO:0000313" key="1">
    <source>
        <dbReference type="EMBL" id="CAB4148339.1"/>
    </source>
</evidence>
<dbReference type="EMBL" id="LR797496">
    <property type="protein sequence ID" value="CAB4219897.1"/>
    <property type="molecule type" value="Genomic_DNA"/>
</dbReference>
<evidence type="ECO:0000313" key="7">
    <source>
        <dbReference type="EMBL" id="CAB4192283.1"/>
    </source>
</evidence>
<evidence type="ECO:0000313" key="3">
    <source>
        <dbReference type="EMBL" id="CAB4174438.1"/>
    </source>
</evidence>
<dbReference type="EMBL" id="LR797456">
    <property type="protein sequence ID" value="CAB4217718.1"/>
    <property type="molecule type" value="Genomic_DNA"/>
</dbReference>
<evidence type="ECO:0000313" key="9">
    <source>
        <dbReference type="EMBL" id="CAB4219897.1"/>
    </source>
</evidence>
<protein>
    <submittedName>
        <fullName evidence="5">Uncharacterized protein</fullName>
    </submittedName>
</protein>